<dbReference type="AlphaFoldDB" id="X1K8H1"/>
<evidence type="ECO:0000256" key="5">
    <source>
        <dbReference type="ARBA" id="ARBA00023136"/>
    </source>
</evidence>
<keyword evidence="3 6" id="KW-0812">Transmembrane</keyword>
<dbReference type="GO" id="GO:0005886">
    <property type="term" value="C:plasma membrane"/>
    <property type="evidence" value="ECO:0007669"/>
    <property type="project" value="InterPro"/>
</dbReference>
<evidence type="ECO:0000256" key="3">
    <source>
        <dbReference type="ARBA" id="ARBA00022692"/>
    </source>
</evidence>
<dbReference type="GO" id="GO:0042158">
    <property type="term" value="P:lipoprotein biosynthetic process"/>
    <property type="evidence" value="ECO:0007669"/>
    <property type="project" value="InterPro"/>
</dbReference>
<keyword evidence="1" id="KW-1003">Cell membrane</keyword>
<name>X1K8H1_9ZZZZ</name>
<dbReference type="EMBL" id="BARV01007063">
    <property type="protein sequence ID" value="GAI03327.1"/>
    <property type="molecule type" value="Genomic_DNA"/>
</dbReference>
<dbReference type="PANTHER" id="PTHR30589">
    <property type="entry name" value="PROLIPOPROTEIN DIACYLGLYCERYL TRANSFERASE"/>
    <property type="match status" value="1"/>
</dbReference>
<gene>
    <name evidence="7" type="ORF">S06H3_14439</name>
</gene>
<evidence type="ECO:0000256" key="1">
    <source>
        <dbReference type="ARBA" id="ARBA00022475"/>
    </source>
</evidence>
<sequence length="229" mass="24647">PDMSNNTTVECWKMSIEIGIDPLLFSIGSFEIGWHGIMVVLAVLVGVGASLWFAKGEGIKREVIYGAAPWAIIGGIIGARLFHVIDYLGSTYISHPAQIFTQFFSGLSILGAILGGTLAAFIYVRITHLPVGRLADAVAPALLLAQAVGRIGCTINGDAYGTPTSLPWGFVYSDLPGVYAPAGVSTHPSPVYEIMWDLLVFAVLWRLRGRLKPDGSLFLLYLSLYSPPH</sequence>
<reference evidence="7" key="1">
    <citation type="journal article" date="2014" name="Front. Microbiol.">
        <title>High frequency of phylogenetically diverse reductive dehalogenase-homologous genes in deep subseafloor sedimentary metagenomes.</title>
        <authorList>
            <person name="Kawai M."/>
            <person name="Futagami T."/>
            <person name="Toyoda A."/>
            <person name="Takaki Y."/>
            <person name="Nishi S."/>
            <person name="Hori S."/>
            <person name="Arai W."/>
            <person name="Tsubouchi T."/>
            <person name="Morono Y."/>
            <person name="Uchiyama I."/>
            <person name="Ito T."/>
            <person name="Fujiyama A."/>
            <person name="Inagaki F."/>
            <person name="Takami H."/>
        </authorList>
    </citation>
    <scope>NUCLEOTIDE SEQUENCE</scope>
    <source>
        <strain evidence="7">Expedition CK06-06</strain>
    </source>
</reference>
<dbReference type="PANTHER" id="PTHR30589:SF0">
    <property type="entry name" value="PHOSPHATIDYLGLYCEROL--PROLIPOPROTEIN DIACYLGLYCERYL TRANSFERASE"/>
    <property type="match status" value="1"/>
</dbReference>
<evidence type="ECO:0000256" key="2">
    <source>
        <dbReference type="ARBA" id="ARBA00022679"/>
    </source>
</evidence>
<feature type="non-terminal residue" evidence="7">
    <location>
        <position position="1"/>
    </location>
</feature>
<evidence type="ECO:0000256" key="6">
    <source>
        <dbReference type="SAM" id="Phobius"/>
    </source>
</evidence>
<feature type="transmembrane region" description="Helical" evidence="6">
    <location>
        <begin position="63"/>
        <end position="83"/>
    </location>
</feature>
<keyword evidence="5 6" id="KW-0472">Membrane</keyword>
<accession>X1K8H1</accession>
<dbReference type="NCBIfam" id="TIGR00544">
    <property type="entry name" value="lgt"/>
    <property type="match status" value="1"/>
</dbReference>
<protein>
    <recommendedName>
        <fullName evidence="8">Prolipoprotein diacylglyceryl transferase</fullName>
    </recommendedName>
</protein>
<organism evidence="7">
    <name type="scientific">marine sediment metagenome</name>
    <dbReference type="NCBI Taxonomy" id="412755"/>
    <lineage>
        <taxon>unclassified sequences</taxon>
        <taxon>metagenomes</taxon>
        <taxon>ecological metagenomes</taxon>
    </lineage>
</organism>
<evidence type="ECO:0008006" key="8">
    <source>
        <dbReference type="Google" id="ProtNLM"/>
    </source>
</evidence>
<keyword evidence="4 6" id="KW-1133">Transmembrane helix</keyword>
<feature type="transmembrane region" description="Helical" evidence="6">
    <location>
        <begin position="32"/>
        <end position="54"/>
    </location>
</feature>
<dbReference type="Pfam" id="PF01790">
    <property type="entry name" value="LGT"/>
    <property type="match status" value="1"/>
</dbReference>
<dbReference type="InterPro" id="IPR001640">
    <property type="entry name" value="Lgt"/>
</dbReference>
<evidence type="ECO:0000313" key="7">
    <source>
        <dbReference type="EMBL" id="GAI03327.1"/>
    </source>
</evidence>
<keyword evidence="2" id="KW-0808">Transferase</keyword>
<evidence type="ECO:0000256" key="4">
    <source>
        <dbReference type="ARBA" id="ARBA00022989"/>
    </source>
</evidence>
<comment type="caution">
    <text evidence="7">The sequence shown here is derived from an EMBL/GenBank/DDBJ whole genome shotgun (WGS) entry which is preliminary data.</text>
</comment>
<dbReference type="GO" id="GO:0008961">
    <property type="term" value="F:phosphatidylglycerol-prolipoprotein diacylglyceryl transferase activity"/>
    <property type="evidence" value="ECO:0007669"/>
    <property type="project" value="InterPro"/>
</dbReference>
<proteinExistence type="predicted"/>
<feature type="transmembrane region" description="Helical" evidence="6">
    <location>
        <begin position="103"/>
        <end position="124"/>
    </location>
</feature>